<feature type="domain" description="Zn(2)-C6 fungal-type" evidence="2">
    <location>
        <begin position="59"/>
        <end position="95"/>
    </location>
</feature>
<dbReference type="SUPFAM" id="SSF57701">
    <property type="entry name" value="Zn2/Cys6 DNA-binding domain"/>
    <property type="match status" value="2"/>
</dbReference>
<evidence type="ECO:0000256" key="1">
    <source>
        <dbReference type="SAM" id="MobiDB-lite"/>
    </source>
</evidence>
<dbReference type="EMBL" id="ML122251">
    <property type="protein sequence ID" value="RPD65926.1"/>
    <property type="molecule type" value="Genomic_DNA"/>
</dbReference>
<reference evidence="3" key="1">
    <citation type="journal article" date="2018" name="Genome Biol. Evol.">
        <title>Genomics and development of Lentinus tigrinus, a white-rot wood-decaying mushroom with dimorphic fruiting bodies.</title>
        <authorList>
            <person name="Wu B."/>
            <person name="Xu Z."/>
            <person name="Knudson A."/>
            <person name="Carlson A."/>
            <person name="Chen N."/>
            <person name="Kovaka S."/>
            <person name="LaButti K."/>
            <person name="Lipzen A."/>
            <person name="Pennachio C."/>
            <person name="Riley R."/>
            <person name="Schakwitz W."/>
            <person name="Umezawa K."/>
            <person name="Ohm R.A."/>
            <person name="Grigoriev I.V."/>
            <person name="Nagy L.G."/>
            <person name="Gibbons J."/>
            <person name="Hibbett D."/>
        </authorList>
    </citation>
    <scope>NUCLEOTIDE SEQUENCE [LARGE SCALE GENOMIC DNA]</scope>
    <source>
        <strain evidence="3">ALCF2SS1-6</strain>
    </source>
</reference>
<evidence type="ECO:0000259" key="2">
    <source>
        <dbReference type="PROSITE" id="PS50048"/>
    </source>
</evidence>
<dbReference type="InterPro" id="IPR036864">
    <property type="entry name" value="Zn2-C6_fun-type_DNA-bd_sf"/>
</dbReference>
<dbReference type="Gene3D" id="4.10.240.10">
    <property type="entry name" value="Zn(2)-C6 fungal-type DNA-binding domain"/>
    <property type="match status" value="1"/>
</dbReference>
<dbReference type="GO" id="GO:0008270">
    <property type="term" value="F:zinc ion binding"/>
    <property type="evidence" value="ECO:0007669"/>
    <property type="project" value="InterPro"/>
</dbReference>
<dbReference type="AlphaFoldDB" id="A0A5C2SYW7"/>
<feature type="region of interest" description="Disordered" evidence="1">
    <location>
        <begin position="104"/>
        <end position="147"/>
    </location>
</feature>
<protein>
    <recommendedName>
        <fullName evidence="2">Zn(2)-C6 fungal-type domain-containing protein</fullName>
    </recommendedName>
</protein>
<sequence>MSSVTYGLSRRAACNACAARKVKCEMIPGLTGCKRCFNINVRCEWPSEDLSCTGKRRKACDTCQESRVRCLVDIGSHPANTACPRCVEKNLPCSFVQGGNTIGHKGGQGSGYPVAPVVDVARSPPSASARRDDGPPVGRAPSNSDRTWWDVCLGTSQR</sequence>
<accession>A0A5C2SYW7</accession>
<dbReference type="Proteomes" id="UP000313359">
    <property type="component" value="Unassembled WGS sequence"/>
</dbReference>
<name>A0A5C2SYW7_9APHY</name>
<feature type="domain" description="Zn(2)-C6 fungal-type" evidence="2">
    <location>
        <begin position="13"/>
        <end position="45"/>
    </location>
</feature>
<dbReference type="GO" id="GO:0000981">
    <property type="term" value="F:DNA-binding transcription factor activity, RNA polymerase II-specific"/>
    <property type="evidence" value="ECO:0007669"/>
    <property type="project" value="InterPro"/>
</dbReference>
<dbReference type="SMART" id="SM00066">
    <property type="entry name" value="GAL4"/>
    <property type="match status" value="2"/>
</dbReference>
<dbReference type="InterPro" id="IPR001138">
    <property type="entry name" value="Zn2Cys6_DnaBD"/>
</dbReference>
<keyword evidence="4" id="KW-1185">Reference proteome</keyword>
<evidence type="ECO:0000313" key="4">
    <source>
        <dbReference type="Proteomes" id="UP000313359"/>
    </source>
</evidence>
<organism evidence="3 4">
    <name type="scientific">Lentinus tigrinus ALCF2SS1-6</name>
    <dbReference type="NCBI Taxonomy" id="1328759"/>
    <lineage>
        <taxon>Eukaryota</taxon>
        <taxon>Fungi</taxon>
        <taxon>Dikarya</taxon>
        <taxon>Basidiomycota</taxon>
        <taxon>Agaricomycotina</taxon>
        <taxon>Agaricomycetes</taxon>
        <taxon>Polyporales</taxon>
        <taxon>Polyporaceae</taxon>
        <taxon>Lentinus</taxon>
    </lineage>
</organism>
<gene>
    <name evidence="3" type="ORF">L227DRAFT_126003</name>
</gene>
<dbReference type="OrthoDB" id="2740448at2759"/>
<evidence type="ECO:0000313" key="3">
    <source>
        <dbReference type="EMBL" id="RPD65926.1"/>
    </source>
</evidence>
<dbReference type="PROSITE" id="PS50048">
    <property type="entry name" value="ZN2_CY6_FUNGAL_2"/>
    <property type="match status" value="2"/>
</dbReference>
<proteinExistence type="predicted"/>
<dbReference type="PROSITE" id="PS00463">
    <property type="entry name" value="ZN2_CY6_FUNGAL_1"/>
    <property type="match status" value="1"/>
</dbReference>